<name>A0A1F8H424_9BACT</name>
<gene>
    <name evidence="2" type="ORF">A3I92_01975</name>
</gene>
<dbReference type="PANTHER" id="PTHR43649">
    <property type="entry name" value="ARABINOSE-BINDING PROTEIN-RELATED"/>
    <property type="match status" value="1"/>
</dbReference>
<evidence type="ECO:0008006" key="4">
    <source>
        <dbReference type="Google" id="ProtNLM"/>
    </source>
</evidence>
<proteinExistence type="predicted"/>
<organism evidence="2 3">
    <name type="scientific">Candidatus Yanofskybacteria bacterium RIFCSPLOWO2_02_FULL_43_10b</name>
    <dbReference type="NCBI Taxonomy" id="1802704"/>
    <lineage>
        <taxon>Bacteria</taxon>
        <taxon>Candidatus Yanofskyibacteriota</taxon>
    </lineage>
</organism>
<sequence>MGNNKLLYIAGVLVVGVIILVMIIFLGRIGGTPEGGQRVELTFWGVFDSEENFRSSINAYQSQNPQIRISYRQFSFEDYEKSLVNAFADGTGPDIFMIHNTWLPKHKGKIAPLPQQIMGEKAPLFTLKDFKDQFVDVAEQDLLIGNEIYGLPLYVDTLGLYYNKDIFNSLGIANSPKTWSEFNDAVEKVPISENNIISRSGAAIGTARNVNRSTDILSLLMLQSGVPMTNDDYASAEFTKIIDRQDVGQVALEYYTDFANPAKRVYTWNNAQHYSVDAFQEGLAAMMFNYAHQVSLLRSKAPRLNFSVAPMPQLNASQIINYASYWAPTVSKFSKNSTAAWKFLVYLSSAPGVVPYNNSAGHPVARRDLVDQQQNEPEIGVFAKQALSAKSWYQIDNLAVENILADLIDDVNFKRRTVAEALRAAENKITLLMQRQ</sequence>
<protein>
    <recommendedName>
        <fullName evidence="4">ABC transporter substrate-binding protein</fullName>
    </recommendedName>
</protein>
<dbReference type="Proteomes" id="UP000177676">
    <property type="component" value="Unassembled WGS sequence"/>
</dbReference>
<dbReference type="InterPro" id="IPR006059">
    <property type="entry name" value="SBP"/>
</dbReference>
<comment type="caution">
    <text evidence="2">The sequence shown here is derived from an EMBL/GenBank/DDBJ whole genome shotgun (WGS) entry which is preliminary data.</text>
</comment>
<dbReference type="InterPro" id="IPR050490">
    <property type="entry name" value="Bact_solute-bd_prot1"/>
</dbReference>
<keyword evidence="1" id="KW-0812">Transmembrane</keyword>
<dbReference type="SUPFAM" id="SSF53850">
    <property type="entry name" value="Periplasmic binding protein-like II"/>
    <property type="match status" value="1"/>
</dbReference>
<evidence type="ECO:0000313" key="2">
    <source>
        <dbReference type="EMBL" id="OGN31599.1"/>
    </source>
</evidence>
<dbReference type="AlphaFoldDB" id="A0A1F8H424"/>
<dbReference type="EMBL" id="MGKS01000031">
    <property type="protein sequence ID" value="OGN31599.1"/>
    <property type="molecule type" value="Genomic_DNA"/>
</dbReference>
<keyword evidence="1" id="KW-1133">Transmembrane helix</keyword>
<keyword evidence="1" id="KW-0472">Membrane</keyword>
<accession>A0A1F8H424</accession>
<dbReference type="PANTHER" id="PTHR43649:SF12">
    <property type="entry name" value="DIACETYLCHITOBIOSE BINDING PROTEIN DASA"/>
    <property type="match status" value="1"/>
</dbReference>
<dbReference type="Gene3D" id="3.40.190.10">
    <property type="entry name" value="Periplasmic binding protein-like II"/>
    <property type="match status" value="1"/>
</dbReference>
<evidence type="ECO:0000256" key="1">
    <source>
        <dbReference type="SAM" id="Phobius"/>
    </source>
</evidence>
<evidence type="ECO:0000313" key="3">
    <source>
        <dbReference type="Proteomes" id="UP000177676"/>
    </source>
</evidence>
<reference evidence="2 3" key="1">
    <citation type="journal article" date="2016" name="Nat. Commun.">
        <title>Thousands of microbial genomes shed light on interconnected biogeochemical processes in an aquifer system.</title>
        <authorList>
            <person name="Anantharaman K."/>
            <person name="Brown C.T."/>
            <person name="Hug L.A."/>
            <person name="Sharon I."/>
            <person name="Castelle C.J."/>
            <person name="Probst A.J."/>
            <person name="Thomas B.C."/>
            <person name="Singh A."/>
            <person name="Wilkins M.J."/>
            <person name="Karaoz U."/>
            <person name="Brodie E.L."/>
            <person name="Williams K.H."/>
            <person name="Hubbard S.S."/>
            <person name="Banfield J.F."/>
        </authorList>
    </citation>
    <scope>NUCLEOTIDE SEQUENCE [LARGE SCALE GENOMIC DNA]</scope>
</reference>
<dbReference type="Pfam" id="PF01547">
    <property type="entry name" value="SBP_bac_1"/>
    <property type="match status" value="1"/>
</dbReference>
<feature type="transmembrane region" description="Helical" evidence="1">
    <location>
        <begin position="6"/>
        <end position="27"/>
    </location>
</feature>